<gene>
    <name evidence="4" type="ORF">C5O19_18205</name>
</gene>
<dbReference type="PANTHER" id="PTHR37299:SF1">
    <property type="entry name" value="STAGE 0 SPORULATION PROTEIN A HOMOLOG"/>
    <property type="match status" value="1"/>
</dbReference>
<dbReference type="PANTHER" id="PTHR37299">
    <property type="entry name" value="TRANSCRIPTIONAL REGULATOR-RELATED"/>
    <property type="match status" value="1"/>
</dbReference>
<accession>A0A2S7IIR0</accession>
<dbReference type="Gene3D" id="2.40.50.1020">
    <property type="entry name" value="LytTr DNA-binding domain"/>
    <property type="match status" value="1"/>
</dbReference>
<protein>
    <submittedName>
        <fullName evidence="4">DNA-binding response regulator</fullName>
    </submittedName>
</protein>
<dbReference type="InterPro" id="IPR046947">
    <property type="entry name" value="LytR-like"/>
</dbReference>
<dbReference type="InterPro" id="IPR001789">
    <property type="entry name" value="Sig_transdc_resp-reg_receiver"/>
</dbReference>
<comment type="caution">
    <text evidence="4">The sequence shown here is derived from an EMBL/GenBank/DDBJ whole genome shotgun (WGS) entry which is preliminary data.</text>
</comment>
<dbReference type="GO" id="GO:0000156">
    <property type="term" value="F:phosphorelay response regulator activity"/>
    <property type="evidence" value="ECO:0007669"/>
    <property type="project" value="InterPro"/>
</dbReference>
<dbReference type="EMBL" id="PTRA01000003">
    <property type="protein sequence ID" value="PQA56278.1"/>
    <property type="molecule type" value="Genomic_DNA"/>
</dbReference>
<organism evidence="4 5">
    <name type="scientific">Siphonobacter curvatus</name>
    <dbReference type="NCBI Taxonomy" id="2094562"/>
    <lineage>
        <taxon>Bacteria</taxon>
        <taxon>Pseudomonadati</taxon>
        <taxon>Bacteroidota</taxon>
        <taxon>Cytophagia</taxon>
        <taxon>Cytophagales</taxon>
        <taxon>Cytophagaceae</taxon>
        <taxon>Siphonobacter</taxon>
    </lineage>
</organism>
<dbReference type="SMART" id="SM00850">
    <property type="entry name" value="LytTR"/>
    <property type="match status" value="1"/>
</dbReference>
<evidence type="ECO:0000259" key="3">
    <source>
        <dbReference type="PROSITE" id="PS50930"/>
    </source>
</evidence>
<dbReference type="AlphaFoldDB" id="A0A2S7IIR0"/>
<feature type="domain" description="Response regulatory" evidence="2">
    <location>
        <begin position="5"/>
        <end position="116"/>
    </location>
</feature>
<evidence type="ECO:0000259" key="2">
    <source>
        <dbReference type="PROSITE" id="PS50110"/>
    </source>
</evidence>
<feature type="modified residue" description="4-aspartylphosphate" evidence="1">
    <location>
        <position position="56"/>
    </location>
</feature>
<evidence type="ECO:0000313" key="5">
    <source>
        <dbReference type="Proteomes" id="UP000239590"/>
    </source>
</evidence>
<dbReference type="OrthoDB" id="1646880at2"/>
<dbReference type="SMART" id="SM00448">
    <property type="entry name" value="REC"/>
    <property type="match status" value="1"/>
</dbReference>
<reference evidence="5" key="1">
    <citation type="submission" date="2018-02" db="EMBL/GenBank/DDBJ databases">
        <title>Genome sequencing of Solimonas sp. HR-BB.</title>
        <authorList>
            <person name="Lee Y."/>
            <person name="Jeon C.O."/>
        </authorList>
    </citation>
    <scope>NUCLEOTIDE SEQUENCE [LARGE SCALE GENOMIC DNA]</scope>
    <source>
        <strain evidence="5">HR-U</strain>
    </source>
</reference>
<dbReference type="PROSITE" id="PS50110">
    <property type="entry name" value="RESPONSE_REGULATORY"/>
    <property type="match status" value="1"/>
</dbReference>
<evidence type="ECO:0000256" key="1">
    <source>
        <dbReference type="PROSITE-ProRule" id="PRU00169"/>
    </source>
</evidence>
<dbReference type="InterPro" id="IPR007492">
    <property type="entry name" value="LytTR_DNA-bd_dom"/>
</dbReference>
<dbReference type="Gene3D" id="3.40.50.2300">
    <property type="match status" value="1"/>
</dbReference>
<dbReference type="InterPro" id="IPR011006">
    <property type="entry name" value="CheY-like_superfamily"/>
</dbReference>
<feature type="domain" description="HTH LytTR-type" evidence="3">
    <location>
        <begin position="139"/>
        <end position="238"/>
    </location>
</feature>
<dbReference type="PROSITE" id="PS50930">
    <property type="entry name" value="HTH_LYTTR"/>
    <property type="match status" value="1"/>
</dbReference>
<keyword evidence="1" id="KW-0597">Phosphoprotein</keyword>
<dbReference type="GO" id="GO:0003677">
    <property type="term" value="F:DNA binding"/>
    <property type="evidence" value="ECO:0007669"/>
    <property type="project" value="UniProtKB-KW"/>
</dbReference>
<evidence type="ECO:0000313" key="4">
    <source>
        <dbReference type="EMBL" id="PQA56278.1"/>
    </source>
</evidence>
<dbReference type="RefSeq" id="WP_104714813.1">
    <property type="nucleotide sequence ID" value="NZ_PTRA01000003.1"/>
</dbReference>
<keyword evidence="4" id="KW-0238">DNA-binding</keyword>
<dbReference type="SUPFAM" id="SSF52172">
    <property type="entry name" value="CheY-like"/>
    <property type="match status" value="1"/>
</dbReference>
<sequence length="244" mass="28060">MHPLNCLLVDDEPAALDILTHYVNQTPFLKLAGRCLGPIEALQKVYSEPIDLIFLDIHMPELSGLDFIKVLNGRAKVILTTAYSQYALEGYEYNVVDYLLKPVAFDRFLKAAQKALDQRSPLTPPTPTVPTQPAEEDYIFVKADNRTQRITLSDIQYVEGLGNYVSIYTDQGRVVTLLTMKEVEERLPERRFMRIHRSYLIALDRLQYIEGNEVFLDKKTAIPLGETYREKFFKALESKTLNKR</sequence>
<dbReference type="Pfam" id="PF00072">
    <property type="entry name" value="Response_reg"/>
    <property type="match status" value="1"/>
</dbReference>
<name>A0A2S7IIR0_9BACT</name>
<dbReference type="Proteomes" id="UP000239590">
    <property type="component" value="Unassembled WGS sequence"/>
</dbReference>
<proteinExistence type="predicted"/>
<keyword evidence="5" id="KW-1185">Reference proteome</keyword>
<dbReference type="Pfam" id="PF04397">
    <property type="entry name" value="LytTR"/>
    <property type="match status" value="1"/>
</dbReference>